<feature type="transmembrane region" description="Helical" evidence="8">
    <location>
        <begin position="280"/>
        <end position="303"/>
    </location>
</feature>
<reference evidence="10 11" key="1">
    <citation type="submission" date="2018-10" db="EMBL/GenBank/DDBJ databases">
        <title>Cohnella sp. M2MS4P-1, whole genome shotgun sequence.</title>
        <authorList>
            <person name="Tuo L."/>
        </authorList>
    </citation>
    <scope>NUCLEOTIDE SEQUENCE [LARGE SCALE GENOMIC DNA]</scope>
    <source>
        <strain evidence="10 11">M2MS4P-1</strain>
    </source>
</reference>
<gene>
    <name evidence="10" type="ORF">D7Z26_08430</name>
</gene>
<dbReference type="InterPro" id="IPR038731">
    <property type="entry name" value="RgtA/B/C-like"/>
</dbReference>
<evidence type="ECO:0000256" key="8">
    <source>
        <dbReference type="SAM" id="Phobius"/>
    </source>
</evidence>
<dbReference type="RefSeq" id="WP_120975794.1">
    <property type="nucleotide sequence ID" value="NZ_RBZM01000004.1"/>
</dbReference>
<feature type="domain" description="Glycosyltransferase RgtA/B/C/D-like" evidence="9">
    <location>
        <begin position="75"/>
        <end position="201"/>
    </location>
</feature>
<comment type="subcellular location">
    <subcellularLocation>
        <location evidence="1">Cell membrane</location>
        <topology evidence="1">Multi-pass membrane protein</topology>
    </subcellularLocation>
</comment>
<feature type="transmembrane region" description="Helical" evidence="8">
    <location>
        <begin position="340"/>
        <end position="358"/>
    </location>
</feature>
<name>A0A494Y3Z5_9BACL</name>
<protein>
    <recommendedName>
        <fullName evidence="9">Glycosyltransferase RgtA/B/C/D-like domain-containing protein</fullName>
    </recommendedName>
</protein>
<keyword evidence="2" id="KW-1003">Cell membrane</keyword>
<sequence>MPVLRMGKKFVIAVAATVFALEFVFGYYLAHIYGFMSGDASSRVANAFYVLYSRNPALANIGFVWGPLPSLLEMIPLLFNPFFPLLASSGIAAVLVSSLFAASSAAVLMRIALDYGLGKWRSLALVALYSLNPYIFYYGANGLTEVMFIYFIQAIVVHLALWLKDGNVRSLIVVSLALGLAFWMRYEAITLAAGVAMVIAVGIYRNKAEGSGRRYKWTKLEAAWIVVLTPFVFSVCCWIFYNYTIMGNGFYFLNSSYSNLGQAELIKSNPEFASLVGDPIAAAVFVMKKNAYFSLPLLAIVALRVAEKRLLRKDFLVLLILIVSLSAMQYGLLVKGSSAAWIRYFMYPLPVVAAWIPYELSQAKFRKTAFAGYAAAMLVSAWVLLAMMNNPAVASDEYEAFRRGKLYDEQQAGQAASRYLNENYPDSMTLTDSFSSFRIIMGSDRPRKFVITSDRDFRRMLEDPQGSAVELILVPNPQAVLTLDAVNREYPRLYEEGAPWATLLKQFDDYWRLYRVNHNVS</sequence>
<evidence type="ECO:0000256" key="5">
    <source>
        <dbReference type="ARBA" id="ARBA00022692"/>
    </source>
</evidence>
<keyword evidence="5 8" id="KW-0812">Transmembrane</keyword>
<evidence type="ECO:0000256" key="4">
    <source>
        <dbReference type="ARBA" id="ARBA00022679"/>
    </source>
</evidence>
<feature type="transmembrane region" description="Helical" evidence="8">
    <location>
        <begin position="82"/>
        <end position="108"/>
    </location>
</feature>
<evidence type="ECO:0000313" key="11">
    <source>
        <dbReference type="Proteomes" id="UP000282076"/>
    </source>
</evidence>
<dbReference type="OrthoDB" id="3276839at2"/>
<evidence type="ECO:0000256" key="6">
    <source>
        <dbReference type="ARBA" id="ARBA00022989"/>
    </source>
</evidence>
<dbReference type="Proteomes" id="UP000282076">
    <property type="component" value="Unassembled WGS sequence"/>
</dbReference>
<dbReference type="PANTHER" id="PTHR33908">
    <property type="entry name" value="MANNOSYLTRANSFERASE YKCB-RELATED"/>
    <property type="match status" value="1"/>
</dbReference>
<dbReference type="EMBL" id="RBZM01000004">
    <property type="protein sequence ID" value="RKP55231.1"/>
    <property type="molecule type" value="Genomic_DNA"/>
</dbReference>
<evidence type="ECO:0000313" key="10">
    <source>
        <dbReference type="EMBL" id="RKP55231.1"/>
    </source>
</evidence>
<keyword evidence="11" id="KW-1185">Reference proteome</keyword>
<dbReference type="GO" id="GO:0016763">
    <property type="term" value="F:pentosyltransferase activity"/>
    <property type="evidence" value="ECO:0007669"/>
    <property type="project" value="TreeGrafter"/>
</dbReference>
<feature type="transmembrane region" description="Helical" evidence="8">
    <location>
        <begin position="370"/>
        <end position="388"/>
    </location>
</feature>
<keyword evidence="3" id="KW-0328">Glycosyltransferase</keyword>
<evidence type="ECO:0000256" key="7">
    <source>
        <dbReference type="ARBA" id="ARBA00023136"/>
    </source>
</evidence>
<keyword evidence="6 8" id="KW-1133">Transmembrane helix</keyword>
<keyword evidence="4" id="KW-0808">Transferase</keyword>
<organism evidence="10 11">
    <name type="scientific">Cohnella endophytica</name>
    <dbReference type="NCBI Taxonomy" id="2419778"/>
    <lineage>
        <taxon>Bacteria</taxon>
        <taxon>Bacillati</taxon>
        <taxon>Bacillota</taxon>
        <taxon>Bacilli</taxon>
        <taxon>Bacillales</taxon>
        <taxon>Paenibacillaceae</taxon>
        <taxon>Cohnella</taxon>
    </lineage>
</organism>
<dbReference type="GO" id="GO:0005886">
    <property type="term" value="C:plasma membrane"/>
    <property type="evidence" value="ECO:0007669"/>
    <property type="project" value="UniProtKB-SubCell"/>
</dbReference>
<accession>A0A494Y3Z5</accession>
<dbReference type="Pfam" id="PF13231">
    <property type="entry name" value="PMT_2"/>
    <property type="match status" value="1"/>
</dbReference>
<keyword evidence="7 8" id="KW-0472">Membrane</keyword>
<proteinExistence type="predicted"/>
<comment type="caution">
    <text evidence="10">The sequence shown here is derived from an EMBL/GenBank/DDBJ whole genome shotgun (WGS) entry which is preliminary data.</text>
</comment>
<evidence type="ECO:0000256" key="1">
    <source>
        <dbReference type="ARBA" id="ARBA00004651"/>
    </source>
</evidence>
<evidence type="ECO:0000256" key="2">
    <source>
        <dbReference type="ARBA" id="ARBA00022475"/>
    </source>
</evidence>
<dbReference type="GO" id="GO:0009103">
    <property type="term" value="P:lipopolysaccharide biosynthetic process"/>
    <property type="evidence" value="ECO:0007669"/>
    <property type="project" value="UniProtKB-ARBA"/>
</dbReference>
<feature type="transmembrane region" description="Helical" evidence="8">
    <location>
        <begin position="315"/>
        <end position="334"/>
    </location>
</feature>
<evidence type="ECO:0000256" key="3">
    <source>
        <dbReference type="ARBA" id="ARBA00022676"/>
    </source>
</evidence>
<dbReference type="AlphaFoldDB" id="A0A494Y3Z5"/>
<feature type="transmembrane region" description="Helical" evidence="8">
    <location>
        <begin position="190"/>
        <end position="208"/>
    </location>
</feature>
<evidence type="ECO:0000259" key="9">
    <source>
        <dbReference type="Pfam" id="PF13231"/>
    </source>
</evidence>
<dbReference type="PANTHER" id="PTHR33908:SF11">
    <property type="entry name" value="MEMBRANE PROTEIN"/>
    <property type="match status" value="1"/>
</dbReference>
<dbReference type="InterPro" id="IPR050297">
    <property type="entry name" value="LipidA_mod_glycosyltrf_83"/>
</dbReference>
<feature type="transmembrane region" description="Helical" evidence="8">
    <location>
        <begin position="220"/>
        <end position="241"/>
    </location>
</feature>